<sequence length="106" mass="12084">MCCIFFALFCWSVGSMRHKKQQKSMQRHDANAFRGAKARWAALRLFPRQMGNFGERSIAQTIGEWIIDTLKRGPFGGSSVDRPRRMAARVPGLFGLNARRASLLRQ</sequence>
<protein>
    <submittedName>
        <fullName evidence="2">Putative secreted protein</fullName>
    </submittedName>
</protein>
<feature type="chain" id="PRO_5025414533" evidence="1">
    <location>
        <begin position="16"/>
        <end position="106"/>
    </location>
</feature>
<proteinExistence type="predicted"/>
<evidence type="ECO:0000313" key="2">
    <source>
        <dbReference type="EMBL" id="MXU89177.1"/>
    </source>
</evidence>
<name>A0A6B0UGL2_IXORI</name>
<reference evidence="2" key="1">
    <citation type="submission" date="2019-12" db="EMBL/GenBank/DDBJ databases">
        <title>An insight into the sialome of adult female Ixodes ricinus ticks feeding for 6 days.</title>
        <authorList>
            <person name="Perner J."/>
            <person name="Ribeiro J.M.C."/>
        </authorList>
    </citation>
    <scope>NUCLEOTIDE SEQUENCE</scope>
    <source>
        <strain evidence="2">Semi-engorged</strain>
        <tissue evidence="2">Salivary glands</tissue>
    </source>
</reference>
<evidence type="ECO:0000256" key="1">
    <source>
        <dbReference type="SAM" id="SignalP"/>
    </source>
</evidence>
<keyword evidence="1" id="KW-0732">Signal</keyword>
<feature type="signal peptide" evidence="1">
    <location>
        <begin position="1"/>
        <end position="15"/>
    </location>
</feature>
<dbReference type="EMBL" id="GIFC01007094">
    <property type="protein sequence ID" value="MXU89177.1"/>
    <property type="molecule type" value="Transcribed_RNA"/>
</dbReference>
<organism evidence="2">
    <name type="scientific">Ixodes ricinus</name>
    <name type="common">Common tick</name>
    <name type="synonym">Acarus ricinus</name>
    <dbReference type="NCBI Taxonomy" id="34613"/>
    <lineage>
        <taxon>Eukaryota</taxon>
        <taxon>Metazoa</taxon>
        <taxon>Ecdysozoa</taxon>
        <taxon>Arthropoda</taxon>
        <taxon>Chelicerata</taxon>
        <taxon>Arachnida</taxon>
        <taxon>Acari</taxon>
        <taxon>Parasitiformes</taxon>
        <taxon>Ixodida</taxon>
        <taxon>Ixodoidea</taxon>
        <taxon>Ixodidae</taxon>
        <taxon>Ixodinae</taxon>
        <taxon>Ixodes</taxon>
    </lineage>
</organism>
<accession>A0A6B0UGL2</accession>
<dbReference type="AlphaFoldDB" id="A0A6B0UGL2"/>